<protein>
    <submittedName>
        <fullName evidence="1">Uncharacterized protein</fullName>
    </submittedName>
</protein>
<dbReference type="AlphaFoldDB" id="A0A3B8WW69"/>
<comment type="caution">
    <text evidence="1">The sequence shown here is derived from an EMBL/GenBank/DDBJ whole genome shotgun (WGS) entry which is preliminary data.</text>
</comment>
<organism evidence="1 2">
    <name type="scientific">Marinobacter nauticus</name>
    <name type="common">Marinobacter hydrocarbonoclasticus</name>
    <name type="synonym">Marinobacter aquaeolei</name>
    <dbReference type="NCBI Taxonomy" id="2743"/>
    <lineage>
        <taxon>Bacteria</taxon>
        <taxon>Pseudomonadati</taxon>
        <taxon>Pseudomonadota</taxon>
        <taxon>Gammaproteobacteria</taxon>
        <taxon>Pseudomonadales</taxon>
        <taxon>Marinobacteraceae</taxon>
        <taxon>Marinobacter</taxon>
    </lineage>
</organism>
<name>A0A3B8WW69_MARNT</name>
<reference evidence="1 2" key="1">
    <citation type="journal article" date="2018" name="Nat. Biotechnol.">
        <title>A standardized bacterial taxonomy based on genome phylogeny substantially revises the tree of life.</title>
        <authorList>
            <person name="Parks D.H."/>
            <person name="Chuvochina M."/>
            <person name="Waite D.W."/>
            <person name="Rinke C."/>
            <person name="Skarshewski A."/>
            <person name="Chaumeil P.A."/>
            <person name="Hugenholtz P."/>
        </authorList>
    </citation>
    <scope>NUCLEOTIDE SEQUENCE [LARGE SCALE GENOMIC DNA]</scope>
    <source>
        <strain evidence="1">UBA9049</strain>
    </source>
</reference>
<dbReference type="Proteomes" id="UP000261325">
    <property type="component" value="Unassembled WGS sequence"/>
</dbReference>
<sequence>MIWTSKSNDGELAHNFIDMNQFFYDADHPDAPAMSFLAMFYIRPGTLKPEGKADWPETCKA</sequence>
<evidence type="ECO:0000313" key="1">
    <source>
        <dbReference type="EMBL" id="HAC30795.1"/>
    </source>
</evidence>
<accession>A0A3B8WW69</accession>
<gene>
    <name evidence="1" type="ORF">DCF82_23760</name>
</gene>
<dbReference type="EMBL" id="DLYI01000319">
    <property type="protein sequence ID" value="HAC30795.1"/>
    <property type="molecule type" value="Genomic_DNA"/>
</dbReference>
<evidence type="ECO:0000313" key="2">
    <source>
        <dbReference type="Proteomes" id="UP000261325"/>
    </source>
</evidence>
<proteinExistence type="predicted"/>